<reference evidence="2 3" key="1">
    <citation type="submission" date="2020-03" db="EMBL/GenBank/DDBJ databases">
        <authorList>
            <person name="Kim M.K."/>
        </authorList>
    </citation>
    <scope>NUCLEOTIDE SEQUENCE [LARGE SCALE GENOMIC DNA]</scope>
    <source>
        <strain evidence="2 3">BT328</strain>
    </source>
</reference>
<evidence type="ECO:0008006" key="4">
    <source>
        <dbReference type="Google" id="ProtNLM"/>
    </source>
</evidence>
<organism evidence="2 3">
    <name type="scientific">Spirosoma aureum</name>
    <dbReference type="NCBI Taxonomy" id="2692134"/>
    <lineage>
        <taxon>Bacteria</taxon>
        <taxon>Pseudomonadati</taxon>
        <taxon>Bacteroidota</taxon>
        <taxon>Cytophagia</taxon>
        <taxon>Cytophagales</taxon>
        <taxon>Cytophagaceae</taxon>
        <taxon>Spirosoma</taxon>
    </lineage>
</organism>
<keyword evidence="1" id="KW-0812">Transmembrane</keyword>
<evidence type="ECO:0000256" key="1">
    <source>
        <dbReference type="SAM" id="Phobius"/>
    </source>
</evidence>
<keyword evidence="1" id="KW-0472">Membrane</keyword>
<proteinExistence type="predicted"/>
<name>A0A6G9AJW5_9BACT</name>
<dbReference type="EMBL" id="CP050063">
    <property type="protein sequence ID" value="QIP12757.1"/>
    <property type="molecule type" value="Genomic_DNA"/>
</dbReference>
<accession>A0A6G9AJW5</accession>
<evidence type="ECO:0000313" key="2">
    <source>
        <dbReference type="EMBL" id="QIP12757.1"/>
    </source>
</evidence>
<dbReference type="KEGG" id="spib:G8759_09025"/>
<feature type="transmembrane region" description="Helical" evidence="1">
    <location>
        <begin position="145"/>
        <end position="164"/>
    </location>
</feature>
<dbReference type="PANTHER" id="PTHR36394:SF1">
    <property type="entry name" value="OS01G0277700 PROTEIN"/>
    <property type="match status" value="1"/>
</dbReference>
<keyword evidence="3" id="KW-1185">Reference proteome</keyword>
<dbReference type="AlphaFoldDB" id="A0A6G9AJW5"/>
<dbReference type="Proteomes" id="UP000501802">
    <property type="component" value="Chromosome"/>
</dbReference>
<feature type="transmembrane region" description="Helical" evidence="1">
    <location>
        <begin position="176"/>
        <end position="200"/>
    </location>
</feature>
<dbReference type="RefSeq" id="WP_167207171.1">
    <property type="nucleotide sequence ID" value="NZ_CP050063.1"/>
</dbReference>
<feature type="transmembrane region" description="Helical" evidence="1">
    <location>
        <begin position="212"/>
        <end position="231"/>
    </location>
</feature>
<gene>
    <name evidence="2" type="ORF">G8759_09025</name>
</gene>
<feature type="transmembrane region" description="Helical" evidence="1">
    <location>
        <begin position="46"/>
        <end position="74"/>
    </location>
</feature>
<protein>
    <recommendedName>
        <fullName evidence="4">Urease accessory protein UreH-like transmembrane domain-containing protein</fullName>
    </recommendedName>
</protein>
<sequence length="233" mass="26055">MSHETQLLILTSITVAFLHTATGPDHYLPFLALAKARSWSLPRTIGWTIVCGCGHVWSSVLLGLGGAALGWSVAKISWFESVRGGIAGWALFGFGLIYSIWGLIRAYQNRPHKHFDLQDNGELYVFEHKHDQAVSPQNRYKVTPWVMFLIFVLGPCEPMIPLLYFPAARQSWNGMLLLISTYTIFTLATMIGLVLLGYYGISLLKTEQLERYMHALAGLTITTCGAGMVFLEW</sequence>
<dbReference type="PANTHER" id="PTHR36394">
    <property type="entry name" value="OS01G0277700 PROTEIN"/>
    <property type="match status" value="1"/>
</dbReference>
<feature type="transmembrane region" description="Helical" evidence="1">
    <location>
        <begin position="86"/>
        <end position="104"/>
    </location>
</feature>
<evidence type="ECO:0000313" key="3">
    <source>
        <dbReference type="Proteomes" id="UP000501802"/>
    </source>
</evidence>
<keyword evidence="1" id="KW-1133">Transmembrane helix</keyword>